<proteinExistence type="predicted"/>
<dbReference type="InterPro" id="IPR003018">
    <property type="entry name" value="GAF"/>
</dbReference>
<gene>
    <name evidence="6" type="ORF">EXU48_14695</name>
</gene>
<sequence>MYDHTEFVRTTSDFARKLVRPYDVYDVVSDLVERLTDLLGLAGSGVSVEVDGRLRAITTIPEQLVALERAQEETQVGPCVDAFATGEIVVVNDLEAEVRWPLYREQAGRIGVRSVVGIPMHLGEQPVGALNLYEEGPRYWADDDLLAARVLADLATGFLINASLFAKQDLLTGQLQYALESRIIIEQAKGVIAEARDLPVAEAFEVMRAHARARNLRMNEVARAVVEDGLRP</sequence>
<evidence type="ECO:0000256" key="3">
    <source>
        <dbReference type="ARBA" id="ARBA00023015"/>
    </source>
</evidence>
<comment type="caution">
    <text evidence="6">The sequence shown here is derived from an EMBL/GenBank/DDBJ whole genome shotgun (WGS) entry which is preliminary data.</text>
</comment>
<keyword evidence="1" id="KW-0808">Transferase</keyword>
<dbReference type="Pfam" id="PF01590">
    <property type="entry name" value="GAF"/>
    <property type="match status" value="1"/>
</dbReference>
<dbReference type="RefSeq" id="WP_133108390.1">
    <property type="nucleotide sequence ID" value="NZ_SMNA01000006.1"/>
</dbReference>
<dbReference type="PROSITE" id="PS50921">
    <property type="entry name" value="ANTAR"/>
    <property type="match status" value="1"/>
</dbReference>
<dbReference type="Pfam" id="PF03861">
    <property type="entry name" value="ANTAR"/>
    <property type="match status" value="1"/>
</dbReference>
<dbReference type="SMART" id="SM01012">
    <property type="entry name" value="ANTAR"/>
    <property type="match status" value="1"/>
</dbReference>
<evidence type="ECO:0000313" key="6">
    <source>
        <dbReference type="EMBL" id="TDE92760.1"/>
    </source>
</evidence>
<keyword evidence="3" id="KW-0805">Transcription regulation</keyword>
<name>A0ABY2E2C0_9MICO</name>
<reference evidence="6 7" key="1">
    <citation type="submission" date="2019-03" db="EMBL/GenBank/DDBJ databases">
        <title>Genomic features of bacteria from cold environments.</title>
        <authorList>
            <person name="Shen L."/>
        </authorList>
    </citation>
    <scope>NUCLEOTIDE SEQUENCE [LARGE SCALE GENOMIC DNA]</scope>
    <source>
        <strain evidence="7">T3246-1</strain>
    </source>
</reference>
<dbReference type="Proteomes" id="UP000504882">
    <property type="component" value="Unassembled WGS sequence"/>
</dbReference>
<dbReference type="InterPro" id="IPR029016">
    <property type="entry name" value="GAF-like_dom_sf"/>
</dbReference>
<dbReference type="InterPro" id="IPR005561">
    <property type="entry name" value="ANTAR"/>
</dbReference>
<dbReference type="PIRSF" id="PIRSF036625">
    <property type="entry name" value="GAF_ANTAR"/>
    <property type="match status" value="1"/>
</dbReference>
<dbReference type="InterPro" id="IPR012074">
    <property type="entry name" value="GAF_ANTAR"/>
</dbReference>
<protein>
    <submittedName>
        <fullName evidence="6">ANTAR domain-containing protein</fullName>
    </submittedName>
</protein>
<dbReference type="Gene3D" id="3.30.450.40">
    <property type="match status" value="1"/>
</dbReference>
<evidence type="ECO:0000256" key="4">
    <source>
        <dbReference type="ARBA" id="ARBA00023163"/>
    </source>
</evidence>
<dbReference type="InterPro" id="IPR036388">
    <property type="entry name" value="WH-like_DNA-bd_sf"/>
</dbReference>
<evidence type="ECO:0000256" key="1">
    <source>
        <dbReference type="ARBA" id="ARBA00022679"/>
    </source>
</evidence>
<feature type="domain" description="ANTAR" evidence="5">
    <location>
        <begin position="165"/>
        <end position="226"/>
    </location>
</feature>
<accession>A0ABY2E2C0</accession>
<dbReference type="Gene3D" id="1.10.10.10">
    <property type="entry name" value="Winged helix-like DNA-binding domain superfamily/Winged helix DNA-binding domain"/>
    <property type="match status" value="1"/>
</dbReference>
<evidence type="ECO:0000256" key="2">
    <source>
        <dbReference type="ARBA" id="ARBA00022777"/>
    </source>
</evidence>
<keyword evidence="7" id="KW-1185">Reference proteome</keyword>
<dbReference type="EMBL" id="SMNA01000006">
    <property type="protein sequence ID" value="TDE92760.1"/>
    <property type="molecule type" value="Genomic_DNA"/>
</dbReference>
<keyword evidence="2" id="KW-0418">Kinase</keyword>
<organism evidence="6 7">
    <name type="scientific">Occultella glacieicola</name>
    <dbReference type="NCBI Taxonomy" id="2518684"/>
    <lineage>
        <taxon>Bacteria</taxon>
        <taxon>Bacillati</taxon>
        <taxon>Actinomycetota</taxon>
        <taxon>Actinomycetes</taxon>
        <taxon>Micrococcales</taxon>
        <taxon>Ruaniaceae</taxon>
        <taxon>Occultella</taxon>
    </lineage>
</organism>
<evidence type="ECO:0000259" key="5">
    <source>
        <dbReference type="PROSITE" id="PS50921"/>
    </source>
</evidence>
<keyword evidence="4" id="KW-0804">Transcription</keyword>
<evidence type="ECO:0000313" key="7">
    <source>
        <dbReference type="Proteomes" id="UP000504882"/>
    </source>
</evidence>
<dbReference type="SUPFAM" id="SSF52172">
    <property type="entry name" value="CheY-like"/>
    <property type="match status" value="1"/>
</dbReference>
<dbReference type="InterPro" id="IPR011006">
    <property type="entry name" value="CheY-like_superfamily"/>
</dbReference>
<dbReference type="SMART" id="SM00065">
    <property type="entry name" value="GAF"/>
    <property type="match status" value="1"/>
</dbReference>
<dbReference type="SUPFAM" id="SSF55781">
    <property type="entry name" value="GAF domain-like"/>
    <property type="match status" value="1"/>
</dbReference>